<accession>A0A644XYB4</accession>
<protein>
    <submittedName>
        <fullName evidence="1">Uncharacterized protein</fullName>
    </submittedName>
</protein>
<dbReference type="AlphaFoldDB" id="A0A644XYB4"/>
<evidence type="ECO:0000313" key="1">
    <source>
        <dbReference type="EMBL" id="MPM21262.1"/>
    </source>
</evidence>
<reference evidence="1" key="1">
    <citation type="submission" date="2019-08" db="EMBL/GenBank/DDBJ databases">
        <authorList>
            <person name="Kucharzyk K."/>
            <person name="Murdoch R.W."/>
            <person name="Higgins S."/>
            <person name="Loffler F."/>
        </authorList>
    </citation>
    <scope>NUCLEOTIDE SEQUENCE</scope>
</reference>
<organism evidence="1">
    <name type="scientific">bioreactor metagenome</name>
    <dbReference type="NCBI Taxonomy" id="1076179"/>
    <lineage>
        <taxon>unclassified sequences</taxon>
        <taxon>metagenomes</taxon>
        <taxon>ecological metagenomes</taxon>
    </lineage>
</organism>
<dbReference type="EMBL" id="VSSQ01003555">
    <property type="protein sequence ID" value="MPM21262.1"/>
    <property type="molecule type" value="Genomic_DNA"/>
</dbReference>
<sequence>MISINLFFVFFQKIVVARRGNEQDNNSKQINDLLFHDASFIC</sequence>
<name>A0A644XYB4_9ZZZZ</name>
<proteinExistence type="predicted"/>
<gene>
    <name evidence="1" type="ORF">SDC9_67706</name>
</gene>
<comment type="caution">
    <text evidence="1">The sequence shown here is derived from an EMBL/GenBank/DDBJ whole genome shotgun (WGS) entry which is preliminary data.</text>
</comment>